<protein>
    <submittedName>
        <fullName evidence="1">Uncharacterized protein</fullName>
    </submittedName>
</protein>
<gene>
    <name evidence="1" type="ORF">DVH24_012222</name>
</gene>
<keyword evidence="2" id="KW-1185">Reference proteome</keyword>
<evidence type="ECO:0000313" key="2">
    <source>
        <dbReference type="Proteomes" id="UP000290289"/>
    </source>
</evidence>
<dbReference type="Proteomes" id="UP000290289">
    <property type="component" value="Chromosome 15"/>
</dbReference>
<proteinExistence type="predicted"/>
<evidence type="ECO:0000313" key="1">
    <source>
        <dbReference type="EMBL" id="RXH72538.1"/>
    </source>
</evidence>
<comment type="caution">
    <text evidence="1">The sequence shown here is derived from an EMBL/GenBank/DDBJ whole genome shotgun (WGS) entry which is preliminary data.</text>
</comment>
<name>A0A498HM14_MALDO</name>
<reference evidence="1 2" key="1">
    <citation type="submission" date="2018-10" db="EMBL/GenBank/DDBJ databases">
        <title>A high-quality apple genome assembly.</title>
        <authorList>
            <person name="Hu J."/>
        </authorList>
    </citation>
    <scope>NUCLEOTIDE SEQUENCE [LARGE SCALE GENOMIC DNA]</scope>
    <source>
        <strain evidence="2">cv. HFTH1</strain>
        <tissue evidence="1">Young leaf</tissue>
    </source>
</reference>
<dbReference type="EMBL" id="RDQH01000341">
    <property type="protein sequence ID" value="RXH72538.1"/>
    <property type="molecule type" value="Genomic_DNA"/>
</dbReference>
<dbReference type="AlphaFoldDB" id="A0A498HM14"/>
<sequence>MDILEAHLHRRHEAAAGSITNSDVELLSTKFEALGKGRKAKTLWGSLLMALFWNIWFERNKRVFEDYKGVGVEELWDRVRHWAALWASVSVEFRDYNLSSIFRDLLAAVN</sequence>
<accession>A0A498HM14</accession>
<organism evidence="1 2">
    <name type="scientific">Malus domestica</name>
    <name type="common">Apple</name>
    <name type="synonym">Pyrus malus</name>
    <dbReference type="NCBI Taxonomy" id="3750"/>
    <lineage>
        <taxon>Eukaryota</taxon>
        <taxon>Viridiplantae</taxon>
        <taxon>Streptophyta</taxon>
        <taxon>Embryophyta</taxon>
        <taxon>Tracheophyta</taxon>
        <taxon>Spermatophyta</taxon>
        <taxon>Magnoliopsida</taxon>
        <taxon>eudicotyledons</taxon>
        <taxon>Gunneridae</taxon>
        <taxon>Pentapetalae</taxon>
        <taxon>rosids</taxon>
        <taxon>fabids</taxon>
        <taxon>Rosales</taxon>
        <taxon>Rosaceae</taxon>
        <taxon>Amygdaloideae</taxon>
        <taxon>Maleae</taxon>
        <taxon>Malus</taxon>
    </lineage>
</organism>